<reference evidence="2 3" key="1">
    <citation type="submission" date="2021-03" db="EMBL/GenBank/DDBJ databases">
        <title>Sequencing the genomes of 1000 actinobacteria strains.</title>
        <authorList>
            <person name="Klenk H.-P."/>
        </authorList>
    </citation>
    <scope>NUCLEOTIDE SEQUENCE [LARGE SCALE GENOMIC DNA]</scope>
    <source>
        <strain evidence="2 3">DSM 15797</strain>
    </source>
</reference>
<dbReference type="EMBL" id="JAGIOF010000001">
    <property type="protein sequence ID" value="MBP2385753.1"/>
    <property type="molecule type" value="Genomic_DNA"/>
</dbReference>
<protein>
    <recommendedName>
        <fullName evidence="4">DUF2975 domain-containing protein</fullName>
    </recommendedName>
</protein>
<evidence type="ECO:0000313" key="3">
    <source>
        <dbReference type="Proteomes" id="UP001296993"/>
    </source>
</evidence>
<evidence type="ECO:0008006" key="4">
    <source>
        <dbReference type="Google" id="ProtNLM"/>
    </source>
</evidence>
<organism evidence="2 3">
    <name type="scientific">Paeniglutamicibacter kerguelensis</name>
    <dbReference type="NCBI Taxonomy" id="254788"/>
    <lineage>
        <taxon>Bacteria</taxon>
        <taxon>Bacillati</taxon>
        <taxon>Actinomycetota</taxon>
        <taxon>Actinomycetes</taxon>
        <taxon>Micrococcales</taxon>
        <taxon>Micrococcaceae</taxon>
        <taxon>Paeniglutamicibacter</taxon>
    </lineage>
</organism>
<keyword evidence="1" id="KW-0472">Membrane</keyword>
<proteinExistence type="predicted"/>
<dbReference type="Pfam" id="PF11188">
    <property type="entry name" value="DUF2975"/>
    <property type="match status" value="1"/>
</dbReference>
<name>A0ABS4XBB2_9MICC</name>
<feature type="transmembrane region" description="Helical" evidence="1">
    <location>
        <begin position="42"/>
        <end position="71"/>
    </location>
</feature>
<evidence type="ECO:0000313" key="2">
    <source>
        <dbReference type="EMBL" id="MBP2385753.1"/>
    </source>
</evidence>
<accession>A0ABS4XBB2</accession>
<dbReference type="Proteomes" id="UP001296993">
    <property type="component" value="Unassembled WGS sequence"/>
</dbReference>
<gene>
    <name evidence="2" type="ORF">JOF47_001264</name>
</gene>
<comment type="caution">
    <text evidence="2">The sequence shown here is derived from an EMBL/GenBank/DDBJ whole genome shotgun (WGS) entry which is preliminary data.</text>
</comment>
<keyword evidence="3" id="KW-1185">Reference proteome</keyword>
<feature type="transmembrane region" description="Helical" evidence="1">
    <location>
        <begin position="91"/>
        <end position="114"/>
    </location>
</feature>
<keyword evidence="1" id="KW-0812">Transmembrane</keyword>
<evidence type="ECO:0000256" key="1">
    <source>
        <dbReference type="SAM" id="Phobius"/>
    </source>
</evidence>
<feature type="transmembrane region" description="Helical" evidence="1">
    <location>
        <begin position="120"/>
        <end position="140"/>
    </location>
</feature>
<sequence>MKRSVILALRVLLVLVFLVLLLGQIVIVPTFATETAAAFPEVAFLAAPYTAIADAGIACVQVGLFATWVLLSMVERGAIFTEHAFRWVNVIIGAAIALTFLTLFAGVHLLAVVQVGGPDVLLAVSAAGVAGASIVLLMFVMRGLLRSATTLENELAEVV</sequence>
<dbReference type="RefSeq" id="WP_209996660.1">
    <property type="nucleotide sequence ID" value="NZ_BAAAJY010000003.1"/>
</dbReference>
<keyword evidence="1" id="KW-1133">Transmembrane helix</keyword>
<dbReference type="InterPro" id="IPR021354">
    <property type="entry name" value="DUF2975"/>
</dbReference>